<dbReference type="PANTHER" id="PTHR46577">
    <property type="entry name" value="HTH-TYPE TRANSCRIPTIONAL REGULATORY PROTEIN GABR"/>
    <property type="match status" value="1"/>
</dbReference>
<name>S3ZRY2_9ACTN</name>
<evidence type="ECO:0000259" key="1">
    <source>
        <dbReference type="Pfam" id="PF00155"/>
    </source>
</evidence>
<dbReference type="InterPro" id="IPR051446">
    <property type="entry name" value="HTH_trans_reg/aminotransferase"/>
</dbReference>
<gene>
    <name evidence="2" type="ORF">STRAU_5827</name>
</gene>
<dbReference type="InterPro" id="IPR004839">
    <property type="entry name" value="Aminotransferase_I/II_large"/>
</dbReference>
<dbReference type="InterPro" id="IPR015421">
    <property type="entry name" value="PyrdxlP-dep_Trfase_major"/>
</dbReference>
<reference evidence="2 3" key="1">
    <citation type="submission" date="2013-02" db="EMBL/GenBank/DDBJ databases">
        <title>Draft Genome Sequence of Streptomyces aurantiacus, Which Produces Setomimycin.</title>
        <authorList>
            <person name="Gruening B.A."/>
            <person name="Praeg A."/>
            <person name="Erxleben A."/>
            <person name="Guenther S."/>
            <person name="Mueller M."/>
        </authorList>
    </citation>
    <scope>NUCLEOTIDE SEQUENCE [LARGE SCALE GENOMIC DNA]</scope>
    <source>
        <strain evidence="2 3">JA 4570</strain>
    </source>
</reference>
<feature type="domain" description="Aminotransferase class I/classII large" evidence="1">
    <location>
        <begin position="6"/>
        <end position="263"/>
    </location>
</feature>
<accession>S3ZRY2</accession>
<sequence length="317" mass="34417">MPTSTDDLVITGGTFDALAVIADCLREAGHSTIAVEDPSNPHLLRMFTAHGLEPVPIAVDEEGLDVSRLDGSGCRAVLVTPAHQYPLGVQLSPQRRRALIDWAIKGDCLVIEDDYDAEYRYDRAALGALRTLAPTVVAYLGTLSKTLAPGLRIGWLAAPAWLCASVRNRKHVGDRGDNVITQAAVREFLGTGGYDRHLRSTRLQYRRLRENLLESVSTHLPDCTPIGIEAGLHVVIRLPEHEQDSTLVEHLATAGIRVAALTAYRHHHSGFPGLVLGWAQARPNQLATSIQTLAGIRGILASERRTPAARPGLRDSL</sequence>
<dbReference type="GO" id="GO:0030170">
    <property type="term" value="F:pyridoxal phosphate binding"/>
    <property type="evidence" value="ECO:0007669"/>
    <property type="project" value="InterPro"/>
</dbReference>
<comment type="caution">
    <text evidence="2">The sequence shown here is derived from an EMBL/GenBank/DDBJ whole genome shotgun (WGS) entry which is preliminary data.</text>
</comment>
<keyword evidence="3" id="KW-1185">Reference proteome</keyword>
<dbReference type="Gene3D" id="3.40.640.10">
    <property type="entry name" value="Type I PLP-dependent aspartate aminotransferase-like (Major domain)"/>
    <property type="match status" value="1"/>
</dbReference>
<dbReference type="AlphaFoldDB" id="S3ZRY2"/>
<dbReference type="PATRIC" id="fig|1286094.4.peg.5753"/>
<dbReference type="InterPro" id="IPR015424">
    <property type="entry name" value="PyrdxlP-dep_Trfase"/>
</dbReference>
<evidence type="ECO:0000313" key="3">
    <source>
        <dbReference type="Proteomes" id="UP000014629"/>
    </source>
</evidence>
<dbReference type="Pfam" id="PF00155">
    <property type="entry name" value="Aminotran_1_2"/>
    <property type="match status" value="1"/>
</dbReference>
<organism evidence="2 3">
    <name type="scientific">Streptomyces aurantiacus JA 4570</name>
    <dbReference type="NCBI Taxonomy" id="1286094"/>
    <lineage>
        <taxon>Bacteria</taxon>
        <taxon>Bacillati</taxon>
        <taxon>Actinomycetota</taxon>
        <taxon>Actinomycetes</taxon>
        <taxon>Kitasatosporales</taxon>
        <taxon>Streptomycetaceae</taxon>
        <taxon>Streptomyces</taxon>
        <taxon>Streptomyces aurantiacus group</taxon>
    </lineage>
</organism>
<dbReference type="SUPFAM" id="SSF53383">
    <property type="entry name" value="PLP-dependent transferases"/>
    <property type="match status" value="1"/>
</dbReference>
<dbReference type="EMBL" id="AOPZ01000337">
    <property type="protein sequence ID" value="EPH41175.1"/>
    <property type="molecule type" value="Genomic_DNA"/>
</dbReference>
<proteinExistence type="predicted"/>
<dbReference type="Proteomes" id="UP000014629">
    <property type="component" value="Unassembled WGS sequence"/>
</dbReference>
<dbReference type="PANTHER" id="PTHR46577:SF1">
    <property type="entry name" value="HTH-TYPE TRANSCRIPTIONAL REGULATORY PROTEIN GABR"/>
    <property type="match status" value="1"/>
</dbReference>
<dbReference type="CDD" id="cd00609">
    <property type="entry name" value="AAT_like"/>
    <property type="match status" value="1"/>
</dbReference>
<protein>
    <submittedName>
        <fullName evidence="2">Putative HTH-type pyridoxine biosynthesis transcriptional regulator PdxR</fullName>
    </submittedName>
</protein>
<evidence type="ECO:0000313" key="2">
    <source>
        <dbReference type="EMBL" id="EPH41175.1"/>
    </source>
</evidence>